<dbReference type="InterPro" id="IPR023302">
    <property type="entry name" value="Pept_S9A_N"/>
</dbReference>
<evidence type="ECO:0000256" key="4">
    <source>
        <dbReference type="ARBA" id="ARBA00022801"/>
    </source>
</evidence>
<gene>
    <name evidence="13" type="ORF">HK100_012156</name>
</gene>
<dbReference type="SUPFAM" id="SSF53474">
    <property type="entry name" value="alpha/beta-Hydrolases"/>
    <property type="match status" value="1"/>
</dbReference>
<evidence type="ECO:0000259" key="10">
    <source>
        <dbReference type="Pfam" id="PF00150"/>
    </source>
</evidence>
<dbReference type="InterPro" id="IPR002470">
    <property type="entry name" value="Peptidase_S9A"/>
</dbReference>
<dbReference type="SUPFAM" id="SSF51445">
    <property type="entry name" value="(Trans)glycosidases"/>
    <property type="match status" value="1"/>
</dbReference>
<evidence type="ECO:0000256" key="6">
    <source>
        <dbReference type="ARBA" id="ARBA00023295"/>
    </source>
</evidence>
<evidence type="ECO:0000256" key="8">
    <source>
        <dbReference type="ARBA" id="ARBA00042165"/>
    </source>
</evidence>
<feature type="domain" description="Peptidase S9A N-terminal" evidence="12">
    <location>
        <begin position="6"/>
        <end position="410"/>
    </location>
</feature>
<keyword evidence="6" id="KW-0326">Glycosidase</keyword>
<comment type="similarity">
    <text evidence="2">Belongs to the glycosyl hydrolase 5 (cellulase A) family.</text>
</comment>
<dbReference type="GO" id="GO:0004553">
    <property type="term" value="F:hydrolase activity, hydrolyzing O-glycosyl compounds"/>
    <property type="evidence" value="ECO:0007669"/>
    <property type="project" value="InterPro"/>
</dbReference>
<name>A0AAD5T063_9FUNG</name>
<dbReference type="Gene3D" id="2.130.10.120">
    <property type="entry name" value="Prolyl oligopeptidase, N-terminal domain"/>
    <property type="match status" value="1"/>
</dbReference>
<comment type="caution">
    <text evidence="13">The sequence shown here is derived from an EMBL/GenBank/DDBJ whole genome shotgun (WGS) entry which is preliminary data.</text>
</comment>
<evidence type="ECO:0000313" key="14">
    <source>
        <dbReference type="Proteomes" id="UP001211907"/>
    </source>
</evidence>
<comment type="similarity">
    <text evidence="1">Belongs to the peptidase S9A family.</text>
</comment>
<accession>A0AAD5T063</accession>
<evidence type="ECO:0000259" key="12">
    <source>
        <dbReference type="Pfam" id="PF02897"/>
    </source>
</evidence>
<dbReference type="Pfam" id="PF00326">
    <property type="entry name" value="Peptidase_S9"/>
    <property type="match status" value="1"/>
</dbReference>
<dbReference type="GO" id="GO:0004252">
    <property type="term" value="F:serine-type endopeptidase activity"/>
    <property type="evidence" value="ECO:0007669"/>
    <property type="project" value="InterPro"/>
</dbReference>
<dbReference type="InterPro" id="IPR001375">
    <property type="entry name" value="Peptidase_S9_cat"/>
</dbReference>
<keyword evidence="4" id="KW-0378">Hydrolase</keyword>
<organism evidence="13 14">
    <name type="scientific">Physocladia obscura</name>
    <dbReference type="NCBI Taxonomy" id="109957"/>
    <lineage>
        <taxon>Eukaryota</taxon>
        <taxon>Fungi</taxon>
        <taxon>Fungi incertae sedis</taxon>
        <taxon>Chytridiomycota</taxon>
        <taxon>Chytridiomycota incertae sedis</taxon>
        <taxon>Chytridiomycetes</taxon>
        <taxon>Chytridiales</taxon>
        <taxon>Chytriomycetaceae</taxon>
        <taxon>Physocladia</taxon>
    </lineage>
</organism>
<evidence type="ECO:0000256" key="1">
    <source>
        <dbReference type="ARBA" id="ARBA00005228"/>
    </source>
</evidence>
<dbReference type="GO" id="GO:0000272">
    <property type="term" value="P:polysaccharide catabolic process"/>
    <property type="evidence" value="ECO:0007669"/>
    <property type="project" value="InterPro"/>
</dbReference>
<evidence type="ECO:0000256" key="9">
    <source>
        <dbReference type="ARBA" id="ARBA00045448"/>
    </source>
</evidence>
<proteinExistence type="inferred from homology"/>
<evidence type="ECO:0000256" key="3">
    <source>
        <dbReference type="ARBA" id="ARBA00022670"/>
    </source>
</evidence>
<reference evidence="13" key="1">
    <citation type="submission" date="2020-05" db="EMBL/GenBank/DDBJ databases">
        <title>Phylogenomic resolution of chytrid fungi.</title>
        <authorList>
            <person name="Stajich J.E."/>
            <person name="Amses K."/>
            <person name="Simmons R."/>
            <person name="Seto K."/>
            <person name="Myers J."/>
            <person name="Bonds A."/>
            <person name="Quandt C.A."/>
            <person name="Barry K."/>
            <person name="Liu P."/>
            <person name="Grigoriev I."/>
            <person name="Longcore J.E."/>
            <person name="James T.Y."/>
        </authorList>
    </citation>
    <scope>NUCLEOTIDE SEQUENCE</scope>
    <source>
        <strain evidence="13">JEL0513</strain>
    </source>
</reference>
<protein>
    <recommendedName>
        <fullName evidence="7">Prolyl endopeptidase-like</fullName>
    </recommendedName>
    <alternativeName>
        <fullName evidence="8">Prolylendopeptidase-like</fullName>
    </alternativeName>
</protein>
<evidence type="ECO:0000256" key="7">
    <source>
        <dbReference type="ARBA" id="ARBA00039290"/>
    </source>
</evidence>
<sequence>MMLPPVAKRVSTVHPYLPNVPDYYHWLKDTSKSGKREDVMEYMNAEEAYAQEQFAKTSYLADTIYEEILTRIVENDQEVPYYNNNYWYYTRTVEGEQYSLYCRRFQSIDAPEQVYLNPNLFKEFSTIFVTHVSVSPSGKLLAYVMDTAGDEKYTIYFKNLETGEPLSDQITDSAQHVEWGKDDTSVYYFSQDDLLRPDKLYRHIIGQDNASDVMLVHNADEKFYGKLQKSASTRFLFAIISSQQTNETHYIDLESESLELKCFWPREHNHLYSVDHQDDFFLIVTNGGGKFLNGLLQRTRIENTDKSQWEDVLKYNPYQPINKILAFKNFAVAVERIDGIEYPRVIESLDTANETSYVVQYDGDIFQLDLAANRQDYNSDSFRIRLANQLTPWKTLEYNVKSRTIKTLKKNNGFDGSKYTLRRVFAPIPKHTRISAPFDTPVPDYIPITLLYRTDLFKSDAPNKLHLMAYGAYNSAIPPYFSPSSFSLVDRGIIAATAHIRGGSELGRGWYETAKFLNKKNSFTDLIACTDYLVSEGITRAELLAIEGGSAGGLLVGAVMNMKPDICHAVIAFVPFVDMLNTMMDPSLPVTISDYEEWGNPNEKEYFDYMLSYSPYENIKPNVKYPNIFAKTGFNDPRLGYWEPAKWVAKLRASNTNGGADDPDKSIIILHCKHGSGHAGVTGRYGIYKDRSRDIAFVISQLDASEVKLNAAKRWRKVTKTTVTTIPTDAARGRPKLNGKTFVADNGNRLRGPFDSTEWTNAAPEANYAALRNLGFNAVHLYAENFDTTLAAGNRAAQVDLAVKYAGDNGLYVILVLANGGKNGDYSLSYAEAFWKFYAARYAAQTHVLFEIQNEPVSWGPPYNSASANPPGAINLEVQAYKIIRQYAPESPILFFSYSVLGYSGNTQAILSDIQAVNTQIHGNANAKWTNEAVAFHGYGGVANTKTVISGLLSAGYPAVMTEFGTVNNAIDTSFVSTLESLGVSWLDFQGIKTNDVSTYVLTSSLYQTPVKNVGLCWPSDFGTFPCNKAA</sequence>
<dbReference type="InterPro" id="IPR001547">
    <property type="entry name" value="Glyco_hydro_5"/>
</dbReference>
<evidence type="ECO:0000256" key="5">
    <source>
        <dbReference type="ARBA" id="ARBA00022825"/>
    </source>
</evidence>
<dbReference type="Proteomes" id="UP001211907">
    <property type="component" value="Unassembled WGS sequence"/>
</dbReference>
<dbReference type="Pfam" id="PF02897">
    <property type="entry name" value="Peptidase_S9_N"/>
    <property type="match status" value="1"/>
</dbReference>
<dbReference type="InterPro" id="IPR051543">
    <property type="entry name" value="Serine_Peptidase_S9A"/>
</dbReference>
<dbReference type="Gene3D" id="3.20.20.80">
    <property type="entry name" value="Glycosidases"/>
    <property type="match status" value="1"/>
</dbReference>
<dbReference type="InterPro" id="IPR029058">
    <property type="entry name" value="AB_hydrolase_fold"/>
</dbReference>
<comment type="function">
    <text evidence="9">Serine peptidase whose precise substrate specificity remains unclear. Does not cleave peptides after a arginine or lysine residue. Regulates trans-Golgi network morphology and sorting by regulating the membrane binding of the AP-1 complex. May play a role in the regulation of synaptic vesicle exocytosis.</text>
</comment>
<dbReference type="PANTHER" id="PTHR11757">
    <property type="entry name" value="PROTEASE FAMILY S9A OLIGOPEPTIDASE"/>
    <property type="match status" value="1"/>
</dbReference>
<keyword evidence="14" id="KW-1185">Reference proteome</keyword>
<dbReference type="Pfam" id="PF00150">
    <property type="entry name" value="Cellulase"/>
    <property type="match status" value="1"/>
</dbReference>
<dbReference type="SUPFAM" id="SSF50993">
    <property type="entry name" value="Peptidase/esterase 'gauge' domain"/>
    <property type="match status" value="1"/>
</dbReference>
<evidence type="ECO:0000259" key="11">
    <source>
        <dbReference type="Pfam" id="PF00326"/>
    </source>
</evidence>
<evidence type="ECO:0000313" key="13">
    <source>
        <dbReference type="EMBL" id="KAJ3122025.1"/>
    </source>
</evidence>
<dbReference type="EMBL" id="JADGJH010000840">
    <property type="protein sequence ID" value="KAJ3122025.1"/>
    <property type="molecule type" value="Genomic_DNA"/>
</dbReference>
<keyword evidence="5" id="KW-0720">Serine protease</keyword>
<dbReference type="InterPro" id="IPR017853">
    <property type="entry name" value="GH"/>
</dbReference>
<evidence type="ECO:0000256" key="2">
    <source>
        <dbReference type="ARBA" id="ARBA00005641"/>
    </source>
</evidence>
<dbReference type="PRINTS" id="PR00862">
    <property type="entry name" value="PROLIGOPTASE"/>
</dbReference>
<feature type="domain" description="Peptidase S9 prolyl oligopeptidase catalytic" evidence="11">
    <location>
        <begin position="480"/>
        <end position="702"/>
    </location>
</feature>
<feature type="domain" description="Glycoside hydrolase family 5" evidence="10">
    <location>
        <begin position="756"/>
        <end position="986"/>
    </location>
</feature>
<dbReference type="PROSITE" id="PS00659">
    <property type="entry name" value="GLYCOSYL_HYDROL_F5"/>
    <property type="match status" value="1"/>
</dbReference>
<dbReference type="PANTHER" id="PTHR11757:SF19">
    <property type="entry name" value="PROLYL ENDOPEPTIDASE-LIKE"/>
    <property type="match status" value="1"/>
</dbReference>
<dbReference type="Gene3D" id="3.40.50.1820">
    <property type="entry name" value="alpha/beta hydrolase"/>
    <property type="match status" value="1"/>
</dbReference>
<dbReference type="GO" id="GO:0006508">
    <property type="term" value="P:proteolysis"/>
    <property type="evidence" value="ECO:0007669"/>
    <property type="project" value="UniProtKB-KW"/>
</dbReference>
<keyword evidence="3" id="KW-0645">Protease</keyword>
<dbReference type="AlphaFoldDB" id="A0AAD5T063"/>
<dbReference type="InterPro" id="IPR018087">
    <property type="entry name" value="Glyco_hydro_5_CS"/>
</dbReference>